<evidence type="ECO:0000256" key="1">
    <source>
        <dbReference type="SAM" id="MobiDB-lite"/>
    </source>
</evidence>
<dbReference type="Proteomes" id="UP000324222">
    <property type="component" value="Unassembled WGS sequence"/>
</dbReference>
<proteinExistence type="predicted"/>
<feature type="region of interest" description="Disordered" evidence="1">
    <location>
        <begin position="50"/>
        <end position="79"/>
    </location>
</feature>
<comment type="caution">
    <text evidence="2">The sequence shown here is derived from an EMBL/GenBank/DDBJ whole genome shotgun (WGS) entry which is preliminary data.</text>
</comment>
<organism evidence="2 3">
    <name type="scientific">Portunus trituberculatus</name>
    <name type="common">Swimming crab</name>
    <name type="synonym">Neptunus trituberculatus</name>
    <dbReference type="NCBI Taxonomy" id="210409"/>
    <lineage>
        <taxon>Eukaryota</taxon>
        <taxon>Metazoa</taxon>
        <taxon>Ecdysozoa</taxon>
        <taxon>Arthropoda</taxon>
        <taxon>Crustacea</taxon>
        <taxon>Multicrustacea</taxon>
        <taxon>Malacostraca</taxon>
        <taxon>Eumalacostraca</taxon>
        <taxon>Eucarida</taxon>
        <taxon>Decapoda</taxon>
        <taxon>Pleocyemata</taxon>
        <taxon>Brachyura</taxon>
        <taxon>Eubrachyura</taxon>
        <taxon>Portunoidea</taxon>
        <taxon>Portunidae</taxon>
        <taxon>Portuninae</taxon>
        <taxon>Portunus</taxon>
    </lineage>
</organism>
<name>A0A5B7J200_PORTR</name>
<accession>A0A5B7J200</accession>
<gene>
    <name evidence="2" type="ORF">E2C01_085206</name>
</gene>
<dbReference type="AlphaFoldDB" id="A0A5B7J200"/>
<evidence type="ECO:0000313" key="3">
    <source>
        <dbReference type="Proteomes" id="UP000324222"/>
    </source>
</evidence>
<dbReference type="EMBL" id="VSRR010083697">
    <property type="protein sequence ID" value="MPC90232.1"/>
    <property type="molecule type" value="Genomic_DNA"/>
</dbReference>
<keyword evidence="3" id="KW-1185">Reference proteome</keyword>
<feature type="compositionally biased region" description="Basic residues" evidence="1">
    <location>
        <begin position="57"/>
        <end position="74"/>
    </location>
</feature>
<reference evidence="2 3" key="1">
    <citation type="submission" date="2019-05" db="EMBL/GenBank/DDBJ databases">
        <title>Another draft genome of Portunus trituberculatus and its Hox gene families provides insights of decapod evolution.</title>
        <authorList>
            <person name="Jeong J.-H."/>
            <person name="Song I."/>
            <person name="Kim S."/>
            <person name="Choi T."/>
            <person name="Kim D."/>
            <person name="Ryu S."/>
            <person name="Kim W."/>
        </authorList>
    </citation>
    <scope>NUCLEOTIDE SEQUENCE [LARGE SCALE GENOMIC DNA]</scope>
    <source>
        <tissue evidence="2">Muscle</tissue>
    </source>
</reference>
<evidence type="ECO:0000313" key="2">
    <source>
        <dbReference type="EMBL" id="MPC90232.1"/>
    </source>
</evidence>
<sequence>MLAITRPKPPSCLTHAIQQLCAGVPKRRRCFREAGLTRSNWLRLRTLSDDSQEKQLHRSHSRGAHLPRPQPRRKTVQDLPWNGYPEKMGRMVIAAVFPCAAAEKLPLPVCTSDTSEGQHLDTQSTSLALPTRPCKDYATHKLRCQTTRRYTGPTTFWLAEPRPLPASLLVGGVSGVFEAEMAHAGWRVRLGGDGRGGARDGLARHRRGGAASLLATFLPLKGLWI</sequence>
<protein>
    <submittedName>
        <fullName evidence="2">Uncharacterized protein</fullName>
    </submittedName>
</protein>